<sequence length="68" mass="7837">MGWAKRLVRQSAFTKISPRHCEEPLRRSNPDCLCGKILDCFAPLAMTEQKVIGNRVAVGARDLRRWWP</sequence>
<reference evidence="1 2" key="2">
    <citation type="journal article" date="2019" name="Int. J. Syst. Evol. Microbiol.">
        <title>Description and complete genome sequence of Bradyrhizobium amphicarpaeae sp. nov., harbouring photosystem and nitrogen-fixation genes.</title>
        <authorList>
            <person name="Bromfield E.S.P."/>
            <person name="Cloutier S."/>
            <person name="Nguyen H.D.T."/>
        </authorList>
    </citation>
    <scope>NUCLEOTIDE SEQUENCE [LARGE SCALE GENOMIC DNA]</scope>
    <source>
        <strain evidence="1 2">39S1MB</strain>
    </source>
</reference>
<evidence type="ECO:0000313" key="2">
    <source>
        <dbReference type="Proteomes" id="UP000215884"/>
    </source>
</evidence>
<name>A0A2U8PRU5_9BRAD</name>
<dbReference type="EMBL" id="CP029426">
    <property type="protein sequence ID" value="AWM00205.1"/>
    <property type="molecule type" value="Genomic_DNA"/>
</dbReference>
<keyword evidence="2" id="KW-1185">Reference proteome</keyword>
<protein>
    <submittedName>
        <fullName evidence="1">Uncharacterized protein</fullName>
    </submittedName>
</protein>
<dbReference type="OrthoDB" id="8253490at2"/>
<organism evidence="1 2">
    <name type="scientific">Bradyrhizobium amphicarpaeae</name>
    <dbReference type="NCBI Taxonomy" id="1404768"/>
    <lineage>
        <taxon>Bacteria</taxon>
        <taxon>Pseudomonadati</taxon>
        <taxon>Pseudomonadota</taxon>
        <taxon>Alphaproteobacteria</taxon>
        <taxon>Hyphomicrobiales</taxon>
        <taxon>Nitrobacteraceae</taxon>
        <taxon>Bradyrhizobium</taxon>
    </lineage>
</organism>
<accession>A0A2U8PRU5</accession>
<dbReference type="Proteomes" id="UP000215884">
    <property type="component" value="Chromosome"/>
</dbReference>
<dbReference type="AlphaFoldDB" id="A0A2U8PRU5"/>
<gene>
    <name evidence="1" type="ORF">CIT40_09285</name>
</gene>
<proteinExistence type="predicted"/>
<reference evidence="1 2" key="1">
    <citation type="journal article" date="2017" name="Syst. Appl. Microbiol.">
        <title>Soybeans inoculated with root zone soils of Canadian native legumes harbour diverse and novel Bradyrhizobium spp. that possess agricultural potential.</title>
        <authorList>
            <person name="Bromfield E.S.P."/>
            <person name="Cloutier S."/>
            <person name="Tambong J.T."/>
            <person name="Tran Thi T.V."/>
        </authorList>
    </citation>
    <scope>NUCLEOTIDE SEQUENCE [LARGE SCALE GENOMIC DNA]</scope>
    <source>
        <strain evidence="1 2">39S1MB</strain>
    </source>
</reference>
<evidence type="ECO:0000313" key="1">
    <source>
        <dbReference type="EMBL" id="AWM00205.1"/>
    </source>
</evidence>